<feature type="domain" description="Polymerase nucleotidyl transferase" evidence="10">
    <location>
        <begin position="12"/>
        <end position="99"/>
    </location>
</feature>
<dbReference type="InterPro" id="IPR002934">
    <property type="entry name" value="Polymerase_NTP_transf_dom"/>
</dbReference>
<evidence type="ECO:0000256" key="6">
    <source>
        <dbReference type="ARBA" id="ARBA00022741"/>
    </source>
</evidence>
<protein>
    <recommendedName>
        <fullName evidence="10">Polymerase nucleotidyl transferase domain-containing protein</fullName>
    </recommendedName>
</protein>
<sequence>MNTKQEILTFLQEHKDELLSRFHVSTIGLFGSFSRGEQHASSDVDILVDFDENVTDFYTVKTALKEYLTHAFDRSTDLARKKYLKPYAKEQILKDVIYI</sequence>
<keyword evidence="4" id="KW-0548">Nucleotidyltransferase</keyword>
<proteinExistence type="inferred from homology"/>
<evidence type="ECO:0000256" key="7">
    <source>
        <dbReference type="ARBA" id="ARBA00022840"/>
    </source>
</evidence>
<comment type="similarity">
    <text evidence="9">Belongs to the MntA antitoxin family.</text>
</comment>
<evidence type="ECO:0000256" key="1">
    <source>
        <dbReference type="ARBA" id="ARBA00001946"/>
    </source>
</evidence>
<keyword evidence="2" id="KW-1277">Toxin-antitoxin system</keyword>
<name>A0A6S6U7M4_9BACT</name>
<dbReference type="Gene3D" id="3.30.460.10">
    <property type="entry name" value="Beta Polymerase, domain 2"/>
    <property type="match status" value="1"/>
</dbReference>
<dbReference type="InterPro" id="IPR052038">
    <property type="entry name" value="Type-VII_TA_antitoxin"/>
</dbReference>
<keyword evidence="6" id="KW-0547">Nucleotide-binding</keyword>
<dbReference type="AlphaFoldDB" id="A0A6S6U7M4"/>
<evidence type="ECO:0000313" key="11">
    <source>
        <dbReference type="EMBL" id="CAA6823556.1"/>
    </source>
</evidence>
<keyword evidence="3" id="KW-0808">Transferase</keyword>
<reference evidence="11" key="1">
    <citation type="submission" date="2020-01" db="EMBL/GenBank/DDBJ databases">
        <authorList>
            <person name="Meier V. D."/>
            <person name="Meier V D."/>
        </authorList>
    </citation>
    <scope>NUCLEOTIDE SEQUENCE</scope>
    <source>
        <strain evidence="11">HLG_WM_MAG_01</strain>
    </source>
</reference>
<dbReference type="GO" id="GO:0016779">
    <property type="term" value="F:nucleotidyltransferase activity"/>
    <property type="evidence" value="ECO:0007669"/>
    <property type="project" value="UniProtKB-KW"/>
</dbReference>
<evidence type="ECO:0000256" key="8">
    <source>
        <dbReference type="ARBA" id="ARBA00022842"/>
    </source>
</evidence>
<dbReference type="GO" id="GO:0005524">
    <property type="term" value="F:ATP binding"/>
    <property type="evidence" value="ECO:0007669"/>
    <property type="project" value="UniProtKB-KW"/>
</dbReference>
<evidence type="ECO:0000256" key="3">
    <source>
        <dbReference type="ARBA" id="ARBA00022679"/>
    </source>
</evidence>
<gene>
    <name evidence="11" type="ORF">HELGO_WM944</name>
</gene>
<dbReference type="CDD" id="cd05403">
    <property type="entry name" value="NT_KNTase_like"/>
    <property type="match status" value="1"/>
</dbReference>
<evidence type="ECO:0000256" key="9">
    <source>
        <dbReference type="ARBA" id="ARBA00038276"/>
    </source>
</evidence>
<organism evidence="11">
    <name type="scientific">uncultured Sulfurovum sp</name>
    <dbReference type="NCBI Taxonomy" id="269237"/>
    <lineage>
        <taxon>Bacteria</taxon>
        <taxon>Pseudomonadati</taxon>
        <taxon>Campylobacterota</taxon>
        <taxon>Epsilonproteobacteria</taxon>
        <taxon>Campylobacterales</taxon>
        <taxon>Sulfurovaceae</taxon>
        <taxon>Sulfurovum</taxon>
        <taxon>environmental samples</taxon>
    </lineage>
</organism>
<keyword evidence="8" id="KW-0460">Magnesium</keyword>
<keyword evidence="7" id="KW-0067">ATP-binding</keyword>
<evidence type="ECO:0000256" key="5">
    <source>
        <dbReference type="ARBA" id="ARBA00022723"/>
    </source>
</evidence>
<dbReference type="PANTHER" id="PTHR33571">
    <property type="entry name" value="SSL8005 PROTEIN"/>
    <property type="match status" value="1"/>
</dbReference>
<evidence type="ECO:0000256" key="4">
    <source>
        <dbReference type="ARBA" id="ARBA00022695"/>
    </source>
</evidence>
<dbReference type="SUPFAM" id="SSF81301">
    <property type="entry name" value="Nucleotidyltransferase"/>
    <property type="match status" value="1"/>
</dbReference>
<accession>A0A6S6U7M4</accession>
<keyword evidence="5" id="KW-0479">Metal-binding</keyword>
<dbReference type="EMBL" id="CACVAS010000117">
    <property type="protein sequence ID" value="CAA6823556.1"/>
    <property type="molecule type" value="Genomic_DNA"/>
</dbReference>
<dbReference type="GO" id="GO:0046872">
    <property type="term" value="F:metal ion binding"/>
    <property type="evidence" value="ECO:0007669"/>
    <property type="project" value="UniProtKB-KW"/>
</dbReference>
<comment type="cofactor">
    <cofactor evidence="1">
        <name>Mg(2+)</name>
        <dbReference type="ChEBI" id="CHEBI:18420"/>
    </cofactor>
</comment>
<evidence type="ECO:0000256" key="2">
    <source>
        <dbReference type="ARBA" id="ARBA00022649"/>
    </source>
</evidence>
<dbReference type="Pfam" id="PF01909">
    <property type="entry name" value="NTP_transf_2"/>
    <property type="match status" value="1"/>
</dbReference>
<dbReference type="PANTHER" id="PTHR33571:SF14">
    <property type="entry name" value="PROTEIN ADENYLYLTRANSFERASE MJ0435-RELATED"/>
    <property type="match status" value="1"/>
</dbReference>
<evidence type="ECO:0000259" key="10">
    <source>
        <dbReference type="Pfam" id="PF01909"/>
    </source>
</evidence>
<dbReference type="InterPro" id="IPR043519">
    <property type="entry name" value="NT_sf"/>
</dbReference>